<evidence type="ECO:0000313" key="1">
    <source>
        <dbReference type="EMBL" id="KAK7283902.1"/>
    </source>
</evidence>
<gene>
    <name evidence="1" type="ORF">RIF29_13651</name>
</gene>
<evidence type="ECO:0000313" key="2">
    <source>
        <dbReference type="Proteomes" id="UP001372338"/>
    </source>
</evidence>
<accession>A0AAN9IPK6</accession>
<reference evidence="1 2" key="1">
    <citation type="submission" date="2024-01" db="EMBL/GenBank/DDBJ databases">
        <title>The genomes of 5 underutilized Papilionoideae crops provide insights into root nodulation and disease resistanc.</title>
        <authorList>
            <person name="Yuan L."/>
        </authorList>
    </citation>
    <scope>NUCLEOTIDE SEQUENCE [LARGE SCALE GENOMIC DNA]</scope>
    <source>
        <strain evidence="1">ZHUSHIDOU_FW_LH</strain>
        <tissue evidence="1">Leaf</tissue>
    </source>
</reference>
<sequence length="76" mass="8614">MTYLKVNGNCMRCFSEQNYGGIGLIERDKQGTMVCCGQIRTQYCGCRSLTFESDSKGLVDFRAVEMVIGKRMNSRK</sequence>
<name>A0AAN9IPK6_CROPI</name>
<organism evidence="1 2">
    <name type="scientific">Crotalaria pallida</name>
    <name type="common">Smooth rattlebox</name>
    <name type="synonym">Crotalaria striata</name>
    <dbReference type="NCBI Taxonomy" id="3830"/>
    <lineage>
        <taxon>Eukaryota</taxon>
        <taxon>Viridiplantae</taxon>
        <taxon>Streptophyta</taxon>
        <taxon>Embryophyta</taxon>
        <taxon>Tracheophyta</taxon>
        <taxon>Spermatophyta</taxon>
        <taxon>Magnoliopsida</taxon>
        <taxon>eudicotyledons</taxon>
        <taxon>Gunneridae</taxon>
        <taxon>Pentapetalae</taxon>
        <taxon>rosids</taxon>
        <taxon>fabids</taxon>
        <taxon>Fabales</taxon>
        <taxon>Fabaceae</taxon>
        <taxon>Papilionoideae</taxon>
        <taxon>50 kb inversion clade</taxon>
        <taxon>genistoids sensu lato</taxon>
        <taxon>core genistoids</taxon>
        <taxon>Crotalarieae</taxon>
        <taxon>Crotalaria</taxon>
    </lineage>
</organism>
<protein>
    <submittedName>
        <fullName evidence="1">Uncharacterized protein</fullName>
    </submittedName>
</protein>
<dbReference type="EMBL" id="JAYWIO010000002">
    <property type="protein sequence ID" value="KAK7283902.1"/>
    <property type="molecule type" value="Genomic_DNA"/>
</dbReference>
<dbReference type="Proteomes" id="UP001372338">
    <property type="component" value="Unassembled WGS sequence"/>
</dbReference>
<proteinExistence type="predicted"/>
<comment type="caution">
    <text evidence="1">The sequence shown here is derived from an EMBL/GenBank/DDBJ whole genome shotgun (WGS) entry which is preliminary data.</text>
</comment>
<dbReference type="AlphaFoldDB" id="A0AAN9IPK6"/>
<keyword evidence="2" id="KW-1185">Reference proteome</keyword>